<sequence>MVCHCRKDQGNLFNGKIKLSVKWKTMGCFMPKYLELDKRMLEWLTEQRSQEVKVLQFRQPLDQTNTRSASPRRFGAANSQVPLICNHIPSASQLFPIKNPLFS</sequence>
<keyword evidence="2" id="KW-1185">Reference proteome</keyword>
<gene>
    <name evidence="1" type="ORF">pdam_00014082</name>
</gene>
<proteinExistence type="predicted"/>
<evidence type="ECO:0000313" key="1">
    <source>
        <dbReference type="EMBL" id="RMX55177.1"/>
    </source>
</evidence>
<dbReference type="Proteomes" id="UP000275408">
    <property type="component" value="Unassembled WGS sequence"/>
</dbReference>
<dbReference type="AlphaFoldDB" id="A0A3M6UNB0"/>
<dbReference type="EMBL" id="RCHS01001112">
    <property type="protein sequence ID" value="RMX55177.1"/>
    <property type="molecule type" value="Genomic_DNA"/>
</dbReference>
<comment type="caution">
    <text evidence="1">The sequence shown here is derived from an EMBL/GenBank/DDBJ whole genome shotgun (WGS) entry which is preliminary data.</text>
</comment>
<organism evidence="1 2">
    <name type="scientific">Pocillopora damicornis</name>
    <name type="common">Cauliflower coral</name>
    <name type="synonym">Millepora damicornis</name>
    <dbReference type="NCBI Taxonomy" id="46731"/>
    <lineage>
        <taxon>Eukaryota</taxon>
        <taxon>Metazoa</taxon>
        <taxon>Cnidaria</taxon>
        <taxon>Anthozoa</taxon>
        <taxon>Hexacorallia</taxon>
        <taxon>Scleractinia</taxon>
        <taxon>Astrocoeniina</taxon>
        <taxon>Pocilloporidae</taxon>
        <taxon>Pocillopora</taxon>
    </lineage>
</organism>
<evidence type="ECO:0000313" key="2">
    <source>
        <dbReference type="Proteomes" id="UP000275408"/>
    </source>
</evidence>
<protein>
    <submittedName>
        <fullName evidence="1">Uncharacterized protein</fullName>
    </submittedName>
</protein>
<reference evidence="1 2" key="1">
    <citation type="journal article" date="2018" name="Sci. Rep.">
        <title>Comparative analysis of the Pocillopora damicornis genome highlights role of immune system in coral evolution.</title>
        <authorList>
            <person name="Cunning R."/>
            <person name="Bay R.A."/>
            <person name="Gillette P."/>
            <person name="Baker A.C."/>
            <person name="Traylor-Knowles N."/>
        </authorList>
    </citation>
    <scope>NUCLEOTIDE SEQUENCE [LARGE SCALE GENOMIC DNA]</scope>
    <source>
        <strain evidence="1">RSMAS</strain>
        <tissue evidence="1">Whole animal</tissue>
    </source>
</reference>
<name>A0A3M6UNB0_POCDA</name>
<accession>A0A3M6UNB0</accession>